<keyword evidence="2" id="KW-1185">Reference proteome</keyword>
<dbReference type="AlphaFoldDB" id="A0AAD6ZBL0"/>
<organism evidence="1 2">
    <name type="scientific">Mycena albidolilacea</name>
    <dbReference type="NCBI Taxonomy" id="1033008"/>
    <lineage>
        <taxon>Eukaryota</taxon>
        <taxon>Fungi</taxon>
        <taxon>Dikarya</taxon>
        <taxon>Basidiomycota</taxon>
        <taxon>Agaricomycotina</taxon>
        <taxon>Agaricomycetes</taxon>
        <taxon>Agaricomycetidae</taxon>
        <taxon>Agaricales</taxon>
        <taxon>Marasmiineae</taxon>
        <taxon>Mycenaceae</taxon>
        <taxon>Mycena</taxon>
    </lineage>
</organism>
<dbReference type="Proteomes" id="UP001218218">
    <property type="component" value="Unassembled WGS sequence"/>
</dbReference>
<dbReference type="EMBL" id="JARIHO010000064">
    <property type="protein sequence ID" value="KAJ7315062.1"/>
    <property type="molecule type" value="Genomic_DNA"/>
</dbReference>
<gene>
    <name evidence="1" type="ORF">DFH08DRAFT_821022</name>
</gene>
<protein>
    <submittedName>
        <fullName evidence="1">Uncharacterized protein</fullName>
    </submittedName>
</protein>
<reference evidence="1" key="1">
    <citation type="submission" date="2023-03" db="EMBL/GenBank/DDBJ databases">
        <title>Massive genome expansion in bonnet fungi (Mycena s.s.) driven by repeated elements and novel gene families across ecological guilds.</title>
        <authorList>
            <consortium name="Lawrence Berkeley National Laboratory"/>
            <person name="Harder C.B."/>
            <person name="Miyauchi S."/>
            <person name="Viragh M."/>
            <person name="Kuo A."/>
            <person name="Thoen E."/>
            <person name="Andreopoulos B."/>
            <person name="Lu D."/>
            <person name="Skrede I."/>
            <person name="Drula E."/>
            <person name="Henrissat B."/>
            <person name="Morin E."/>
            <person name="Kohler A."/>
            <person name="Barry K."/>
            <person name="LaButti K."/>
            <person name="Morin E."/>
            <person name="Salamov A."/>
            <person name="Lipzen A."/>
            <person name="Mereny Z."/>
            <person name="Hegedus B."/>
            <person name="Baldrian P."/>
            <person name="Stursova M."/>
            <person name="Weitz H."/>
            <person name="Taylor A."/>
            <person name="Grigoriev I.V."/>
            <person name="Nagy L.G."/>
            <person name="Martin F."/>
            <person name="Kauserud H."/>
        </authorList>
    </citation>
    <scope>NUCLEOTIDE SEQUENCE</scope>
    <source>
        <strain evidence="1">CBHHK002</strain>
    </source>
</reference>
<proteinExistence type="predicted"/>
<evidence type="ECO:0000313" key="2">
    <source>
        <dbReference type="Proteomes" id="UP001218218"/>
    </source>
</evidence>
<name>A0AAD6ZBL0_9AGAR</name>
<comment type="caution">
    <text evidence="1">The sequence shown here is derived from an EMBL/GenBank/DDBJ whole genome shotgun (WGS) entry which is preliminary data.</text>
</comment>
<evidence type="ECO:0000313" key="1">
    <source>
        <dbReference type="EMBL" id="KAJ7315062.1"/>
    </source>
</evidence>
<sequence>MALNSASGDYGARASNSTQYGGAVQTHCAASPGNFFTGAKQFVISGGEFTSVTNLITNAVPEADFRTIQLGNLDLRHEIRLDHRSGMAHRLSPSNCVRRIYAARIDGVPAGMTAIVYEGSTAQKEWRQDVTKYHGLRWVSPIVPTTLPSTELRHPNVVQVYGTVSSGCLRATVFYGDLIPIQDFFRIYHDSAISTAYLHGYFDAATYIRSVSRARLTLASYTPWIRLSTGILCIELTSCNTKLHLYPYAVSENACFAPITQLGPHIESTITFTLSLHHYHEICYWSLSRVCDYRLSSGSVIRLGGILTSLESSGGQDPVEIAYLPSIDIMDSGWRGETAAAGRGSPLEELVMLENGWSRTLSLGQGAGCSTCCWLAQANNVFHRAQITSDYSEVVLVSSIYYEIEITGDQLSGGYIFLCPVTHLGTGRPSQFRHPKTLAYWSADPSGCREFNLSANSSGIPVLNVKTEFWGWSWDQSVYTGLWKFHEGKGFNPESQDVAIDLGLPLYHLSAQSVWVGTRSFC</sequence>
<accession>A0AAD6ZBL0</accession>